<organism evidence="1 2">
    <name type="scientific">Phyllobacterium bourgognense</name>
    <dbReference type="NCBI Taxonomy" id="314236"/>
    <lineage>
        <taxon>Bacteria</taxon>
        <taxon>Pseudomonadati</taxon>
        <taxon>Pseudomonadota</taxon>
        <taxon>Alphaproteobacteria</taxon>
        <taxon>Hyphomicrobiales</taxon>
        <taxon>Phyllobacteriaceae</taxon>
        <taxon>Phyllobacterium</taxon>
    </lineage>
</organism>
<dbReference type="AlphaFoldDB" id="A0A368YGC4"/>
<protein>
    <submittedName>
        <fullName evidence="1">Uncharacterized protein</fullName>
    </submittedName>
</protein>
<comment type="caution">
    <text evidence="1">The sequence shown here is derived from an EMBL/GenBank/DDBJ whole genome shotgun (WGS) entry which is preliminary data.</text>
</comment>
<accession>A0A368YGC4</accession>
<dbReference type="RefSeq" id="WP_181872599.1">
    <property type="nucleotide sequence ID" value="NZ_QPJM01000024.1"/>
</dbReference>
<sequence>MSLPASCSEPRTSIRGRLPAGFDRKGEGREFFVGPMLMAALKANGVRLQLETRSGSWSSGLAIRRFLAVAAEWWASGWVGHLRLNKKRVQPAAQIP</sequence>
<proteinExistence type="predicted"/>
<evidence type="ECO:0000313" key="1">
    <source>
        <dbReference type="EMBL" id="RCW78498.1"/>
    </source>
</evidence>
<dbReference type="EMBL" id="QPJM01000024">
    <property type="protein sequence ID" value="RCW78498.1"/>
    <property type="molecule type" value="Genomic_DNA"/>
</dbReference>
<evidence type="ECO:0000313" key="2">
    <source>
        <dbReference type="Proteomes" id="UP000253324"/>
    </source>
</evidence>
<keyword evidence="2" id="KW-1185">Reference proteome</keyword>
<dbReference type="Proteomes" id="UP000253324">
    <property type="component" value="Unassembled WGS sequence"/>
</dbReference>
<gene>
    <name evidence="1" type="ORF">C7476_12429</name>
</gene>
<name>A0A368YGC4_9HYPH</name>
<reference evidence="1 2" key="1">
    <citation type="submission" date="2018-07" db="EMBL/GenBank/DDBJ databases">
        <title>Genomic Encyclopedia of Type Strains, Phase III (KMG-III): the genomes of soil and plant-associated and newly described type strains.</title>
        <authorList>
            <person name="Whitman W."/>
        </authorList>
    </citation>
    <scope>NUCLEOTIDE SEQUENCE [LARGE SCALE GENOMIC DNA]</scope>
    <source>
        <strain evidence="1 2">31-25a</strain>
    </source>
</reference>